<feature type="non-terminal residue" evidence="1">
    <location>
        <position position="1"/>
    </location>
</feature>
<keyword evidence="2" id="KW-1185">Reference proteome</keyword>
<gene>
    <name evidence="1" type="ORF">M0638_27690</name>
</gene>
<dbReference type="EMBL" id="JALPRX010000188">
    <property type="protein sequence ID" value="MCK8788141.1"/>
    <property type="molecule type" value="Genomic_DNA"/>
</dbReference>
<dbReference type="Proteomes" id="UP001139516">
    <property type="component" value="Unassembled WGS sequence"/>
</dbReference>
<sequence length="59" mass="6626">CVPSRLARWRLPGVPPQPLSAAEISRRDAYEERSAILEYDACLTREEAERLAWAEIAAA</sequence>
<name>A0A9X2BY93_9PROT</name>
<evidence type="ECO:0000313" key="2">
    <source>
        <dbReference type="Proteomes" id="UP001139516"/>
    </source>
</evidence>
<comment type="caution">
    <text evidence="1">The sequence shown here is derived from an EMBL/GenBank/DDBJ whole genome shotgun (WGS) entry which is preliminary data.</text>
</comment>
<evidence type="ECO:0000313" key="1">
    <source>
        <dbReference type="EMBL" id="MCK8788141.1"/>
    </source>
</evidence>
<proteinExistence type="predicted"/>
<dbReference type="AlphaFoldDB" id="A0A9X2BY93"/>
<accession>A0A9X2BY93</accession>
<reference evidence="1" key="1">
    <citation type="submission" date="2022-04" db="EMBL/GenBank/DDBJ databases">
        <title>Roseomonas acroporae sp. nov., isolated from coral Acropora digitifera.</title>
        <authorList>
            <person name="Sun H."/>
        </authorList>
    </citation>
    <scope>NUCLEOTIDE SEQUENCE</scope>
    <source>
        <strain evidence="1">NAR14</strain>
    </source>
</reference>
<protein>
    <submittedName>
        <fullName evidence="1">Uncharacterized protein</fullName>
    </submittedName>
</protein>
<dbReference type="RefSeq" id="WP_248670183.1">
    <property type="nucleotide sequence ID" value="NZ_JALPRX010000188.1"/>
</dbReference>
<organism evidence="1 2">
    <name type="scientific">Roseomonas acroporae</name>
    <dbReference type="NCBI Taxonomy" id="2937791"/>
    <lineage>
        <taxon>Bacteria</taxon>
        <taxon>Pseudomonadati</taxon>
        <taxon>Pseudomonadota</taxon>
        <taxon>Alphaproteobacteria</taxon>
        <taxon>Acetobacterales</taxon>
        <taxon>Roseomonadaceae</taxon>
        <taxon>Roseomonas</taxon>
    </lineage>
</organism>